<sequence length="116" mass="13061">MIQGKDDTKQLSFHELQSYLALKYKEGRTSSALFMKLVEEIGEVAEVLNQLEGRKVNTGNTSLEKELVDVIHYAVAIASLNHIDLTKAIIKKDKQAAIKYNQSPNLEEFLENVRGV</sequence>
<dbReference type="RefSeq" id="WP_345823546.1">
    <property type="nucleotide sequence ID" value="NZ_JBDIML010000001.1"/>
</dbReference>
<evidence type="ECO:0000259" key="1">
    <source>
        <dbReference type="Pfam" id="PF03819"/>
    </source>
</evidence>
<dbReference type="SUPFAM" id="SSF101386">
    <property type="entry name" value="all-alpha NTP pyrophosphatases"/>
    <property type="match status" value="1"/>
</dbReference>
<proteinExistence type="predicted"/>
<dbReference type="Proteomes" id="UP001444625">
    <property type="component" value="Unassembled WGS sequence"/>
</dbReference>
<organism evidence="2 3">
    <name type="scientific">Ornithinibacillus xuwenensis</name>
    <dbReference type="NCBI Taxonomy" id="3144668"/>
    <lineage>
        <taxon>Bacteria</taxon>
        <taxon>Bacillati</taxon>
        <taxon>Bacillota</taxon>
        <taxon>Bacilli</taxon>
        <taxon>Bacillales</taxon>
        <taxon>Bacillaceae</taxon>
        <taxon>Ornithinibacillus</taxon>
    </lineage>
</organism>
<feature type="domain" description="NTP pyrophosphohydrolase MazG-like" evidence="1">
    <location>
        <begin position="29"/>
        <end position="89"/>
    </location>
</feature>
<dbReference type="InterPro" id="IPR004518">
    <property type="entry name" value="MazG-like_dom"/>
</dbReference>
<reference evidence="2 3" key="1">
    <citation type="submission" date="2024-05" db="EMBL/GenBank/DDBJ databases">
        <authorList>
            <person name="Haq I."/>
            <person name="Ullah Z."/>
            <person name="Ahmad R."/>
            <person name="Li M."/>
            <person name="Tong Y."/>
        </authorList>
    </citation>
    <scope>NUCLEOTIDE SEQUENCE [LARGE SCALE GENOMIC DNA]</scope>
    <source>
        <strain evidence="2 3">16A2E</strain>
    </source>
</reference>
<accession>A0ABU9XCV1</accession>
<dbReference type="Pfam" id="PF03819">
    <property type="entry name" value="MazG"/>
    <property type="match status" value="1"/>
</dbReference>
<comment type="caution">
    <text evidence="2">The sequence shown here is derived from an EMBL/GenBank/DDBJ whole genome shotgun (WGS) entry which is preliminary data.</text>
</comment>
<name>A0ABU9XCV1_9BACI</name>
<dbReference type="EMBL" id="JBDIML010000001">
    <property type="protein sequence ID" value="MEN2766088.1"/>
    <property type="molecule type" value="Genomic_DNA"/>
</dbReference>
<protein>
    <submittedName>
        <fullName evidence="2">MazG nucleotide pyrophosphohydrolase domain-containing protein</fullName>
    </submittedName>
</protein>
<keyword evidence="3" id="KW-1185">Reference proteome</keyword>
<gene>
    <name evidence="2" type="ORF">ABC228_02735</name>
</gene>
<evidence type="ECO:0000313" key="2">
    <source>
        <dbReference type="EMBL" id="MEN2766088.1"/>
    </source>
</evidence>
<dbReference type="Gene3D" id="1.10.287.1080">
    <property type="entry name" value="MazG-like"/>
    <property type="match status" value="1"/>
</dbReference>
<evidence type="ECO:0000313" key="3">
    <source>
        <dbReference type="Proteomes" id="UP001444625"/>
    </source>
</evidence>